<evidence type="ECO:0000256" key="7">
    <source>
        <dbReference type="ARBA" id="ARBA00023098"/>
    </source>
</evidence>
<evidence type="ECO:0000256" key="2">
    <source>
        <dbReference type="ARBA" id="ARBA00022516"/>
    </source>
</evidence>
<protein>
    <recommendedName>
        <fullName evidence="10">Elongation of very long chain fatty acids protein</fullName>
        <ecNumber evidence="10">2.3.1.199</ecNumber>
    </recommendedName>
    <alternativeName>
        <fullName evidence="10">Very-long-chain 3-oxoacyl-CoA synthase</fullName>
    </alternativeName>
</protein>
<dbReference type="OrthoDB" id="434092at2759"/>
<dbReference type="EMBL" id="CAJPVJ010006854">
    <property type="protein sequence ID" value="CAG2170791.1"/>
    <property type="molecule type" value="Genomic_DNA"/>
</dbReference>
<dbReference type="GO" id="GO:0034626">
    <property type="term" value="P:fatty acid elongation, polyunsaturated fatty acid"/>
    <property type="evidence" value="ECO:0007669"/>
    <property type="project" value="TreeGrafter"/>
</dbReference>
<accession>A0A7R9M520</accession>
<feature type="non-terminal residue" evidence="11">
    <location>
        <position position="1"/>
    </location>
</feature>
<proteinExistence type="inferred from homology"/>
<dbReference type="GO" id="GO:0030148">
    <property type="term" value="P:sphingolipid biosynthetic process"/>
    <property type="evidence" value="ECO:0007669"/>
    <property type="project" value="TreeGrafter"/>
</dbReference>
<evidence type="ECO:0000256" key="6">
    <source>
        <dbReference type="ARBA" id="ARBA00022989"/>
    </source>
</evidence>
<keyword evidence="12" id="KW-1185">Reference proteome</keyword>
<evidence type="ECO:0000256" key="4">
    <source>
        <dbReference type="ARBA" id="ARBA00022692"/>
    </source>
</evidence>
<comment type="similarity">
    <text evidence="10">Belongs to the ELO family.</text>
</comment>
<evidence type="ECO:0000256" key="8">
    <source>
        <dbReference type="ARBA" id="ARBA00023136"/>
    </source>
</evidence>
<keyword evidence="3 10" id="KW-0808">Transferase</keyword>
<organism evidence="11">
    <name type="scientific">Oppiella nova</name>
    <dbReference type="NCBI Taxonomy" id="334625"/>
    <lineage>
        <taxon>Eukaryota</taxon>
        <taxon>Metazoa</taxon>
        <taxon>Ecdysozoa</taxon>
        <taxon>Arthropoda</taxon>
        <taxon>Chelicerata</taxon>
        <taxon>Arachnida</taxon>
        <taxon>Acari</taxon>
        <taxon>Acariformes</taxon>
        <taxon>Sarcoptiformes</taxon>
        <taxon>Oribatida</taxon>
        <taxon>Brachypylina</taxon>
        <taxon>Oppioidea</taxon>
        <taxon>Oppiidae</taxon>
        <taxon>Oppiella</taxon>
    </lineage>
</organism>
<keyword evidence="8 10" id="KW-0472">Membrane</keyword>
<dbReference type="GO" id="GO:0034625">
    <property type="term" value="P:fatty acid elongation, monounsaturated fatty acid"/>
    <property type="evidence" value="ECO:0007669"/>
    <property type="project" value="TreeGrafter"/>
</dbReference>
<sequence length="300" mass="35513">DPRVSDWPLMQSPWPTVGICLSYVYLVKYLGPTLMKDRPAYNIRFLMVFYNFAMVFISLYMFVKLGIYGWFGKYNYKCQPVDYSNSVEARGMAYLSWWYYISKFLEFSDTIFFVLRKKFTHVSTLHVIHHGVMPMSVWWGVKFTPGGHSTFFAFVNSFVHIIMYIYYALSAIGPQMNRYLWWKKYMTTFQMVQFVLIFVHSFQLLFRECNYPRGFMWWIGFHAVLFWFLFWDFYKNAYKCKSSGKGGPKPSLASMCSLDYEQVSNGHQKNGTIVNNGTNKTNYSNGIHKTHKNGIKFKDL</sequence>
<feature type="transmembrane region" description="Helical" evidence="10">
    <location>
        <begin position="97"/>
        <end position="115"/>
    </location>
</feature>
<name>A0A7R9M520_9ACAR</name>
<feature type="transmembrane region" description="Helical" evidence="10">
    <location>
        <begin position="215"/>
        <end position="234"/>
    </location>
</feature>
<keyword evidence="9 10" id="KW-0275">Fatty acid biosynthesis</keyword>
<keyword evidence="7 10" id="KW-0443">Lipid metabolism</keyword>
<feature type="transmembrane region" description="Helical" evidence="10">
    <location>
        <begin position="43"/>
        <end position="63"/>
    </location>
</feature>
<keyword evidence="4 10" id="KW-0812">Transmembrane</keyword>
<feature type="transmembrane region" description="Helical" evidence="10">
    <location>
        <begin position="151"/>
        <end position="173"/>
    </location>
</feature>
<evidence type="ECO:0000256" key="5">
    <source>
        <dbReference type="ARBA" id="ARBA00022832"/>
    </source>
</evidence>
<dbReference type="GO" id="GO:0019367">
    <property type="term" value="P:fatty acid elongation, saturated fatty acid"/>
    <property type="evidence" value="ECO:0007669"/>
    <property type="project" value="TreeGrafter"/>
</dbReference>
<dbReference type="PANTHER" id="PTHR11157:SF167">
    <property type="entry name" value="ELONGATION OF VERY LONG CHAIN FATTY ACIDS PROTEIN"/>
    <property type="match status" value="1"/>
</dbReference>
<keyword evidence="2 10" id="KW-0444">Lipid biosynthesis</keyword>
<dbReference type="GO" id="GO:0042761">
    <property type="term" value="P:very long-chain fatty acid biosynthetic process"/>
    <property type="evidence" value="ECO:0007669"/>
    <property type="project" value="TreeGrafter"/>
</dbReference>
<keyword evidence="6 10" id="KW-1133">Transmembrane helix</keyword>
<feature type="transmembrane region" description="Helical" evidence="10">
    <location>
        <begin position="122"/>
        <end position="139"/>
    </location>
</feature>
<evidence type="ECO:0000256" key="1">
    <source>
        <dbReference type="ARBA" id="ARBA00004141"/>
    </source>
</evidence>
<feature type="transmembrane region" description="Helical" evidence="10">
    <location>
        <begin position="12"/>
        <end position="31"/>
    </location>
</feature>
<dbReference type="GO" id="GO:0005789">
    <property type="term" value="C:endoplasmic reticulum membrane"/>
    <property type="evidence" value="ECO:0007669"/>
    <property type="project" value="TreeGrafter"/>
</dbReference>
<dbReference type="AlphaFoldDB" id="A0A7R9M520"/>
<keyword evidence="5 10" id="KW-0276">Fatty acid metabolism</keyword>
<evidence type="ECO:0000256" key="3">
    <source>
        <dbReference type="ARBA" id="ARBA00022679"/>
    </source>
</evidence>
<gene>
    <name evidence="11" type="ORF">ONB1V03_LOCUS10257</name>
</gene>
<evidence type="ECO:0000256" key="9">
    <source>
        <dbReference type="ARBA" id="ARBA00023160"/>
    </source>
</evidence>
<dbReference type="Pfam" id="PF01151">
    <property type="entry name" value="ELO"/>
    <property type="match status" value="1"/>
</dbReference>
<dbReference type="Proteomes" id="UP000728032">
    <property type="component" value="Unassembled WGS sequence"/>
</dbReference>
<evidence type="ECO:0000313" key="12">
    <source>
        <dbReference type="Proteomes" id="UP000728032"/>
    </source>
</evidence>
<comment type="catalytic activity">
    <reaction evidence="10">
        <text>a very-long-chain acyl-CoA + malonyl-CoA + H(+) = a very-long-chain 3-oxoacyl-CoA + CO2 + CoA</text>
        <dbReference type="Rhea" id="RHEA:32727"/>
        <dbReference type="ChEBI" id="CHEBI:15378"/>
        <dbReference type="ChEBI" id="CHEBI:16526"/>
        <dbReference type="ChEBI" id="CHEBI:57287"/>
        <dbReference type="ChEBI" id="CHEBI:57384"/>
        <dbReference type="ChEBI" id="CHEBI:90725"/>
        <dbReference type="ChEBI" id="CHEBI:90736"/>
        <dbReference type="EC" id="2.3.1.199"/>
    </reaction>
</comment>
<evidence type="ECO:0000313" key="11">
    <source>
        <dbReference type="EMBL" id="CAD7653604.1"/>
    </source>
</evidence>
<comment type="subcellular location">
    <subcellularLocation>
        <location evidence="1">Membrane</location>
        <topology evidence="1">Multi-pass membrane protein</topology>
    </subcellularLocation>
</comment>
<dbReference type="PANTHER" id="PTHR11157">
    <property type="entry name" value="FATTY ACID ACYL TRANSFERASE-RELATED"/>
    <property type="match status" value="1"/>
</dbReference>
<dbReference type="InterPro" id="IPR002076">
    <property type="entry name" value="ELO_fam"/>
</dbReference>
<dbReference type="GO" id="GO:0009922">
    <property type="term" value="F:fatty acid elongase activity"/>
    <property type="evidence" value="ECO:0007669"/>
    <property type="project" value="UniProtKB-EC"/>
</dbReference>
<reference evidence="11" key="1">
    <citation type="submission" date="2020-11" db="EMBL/GenBank/DDBJ databases">
        <authorList>
            <person name="Tran Van P."/>
        </authorList>
    </citation>
    <scope>NUCLEOTIDE SEQUENCE</scope>
</reference>
<evidence type="ECO:0000256" key="10">
    <source>
        <dbReference type="RuleBase" id="RU361115"/>
    </source>
</evidence>
<dbReference type="EC" id="2.3.1.199" evidence="10"/>
<feature type="transmembrane region" description="Helical" evidence="10">
    <location>
        <begin position="185"/>
        <end position="203"/>
    </location>
</feature>
<dbReference type="EMBL" id="OC921679">
    <property type="protein sequence ID" value="CAD7653604.1"/>
    <property type="molecule type" value="Genomic_DNA"/>
</dbReference>